<dbReference type="Pfam" id="PF04773">
    <property type="entry name" value="FecR"/>
    <property type="match status" value="1"/>
</dbReference>
<evidence type="ECO:0000259" key="2">
    <source>
        <dbReference type="Pfam" id="PF04773"/>
    </source>
</evidence>
<keyword evidence="1" id="KW-1133">Transmembrane helix</keyword>
<dbReference type="PANTHER" id="PTHR30273:SF2">
    <property type="entry name" value="PROTEIN FECR"/>
    <property type="match status" value="1"/>
</dbReference>
<dbReference type="GO" id="GO:0016989">
    <property type="term" value="F:sigma factor antagonist activity"/>
    <property type="evidence" value="ECO:0007669"/>
    <property type="project" value="TreeGrafter"/>
</dbReference>
<feature type="domain" description="Protein FecR C-terminal" evidence="3">
    <location>
        <begin position="246"/>
        <end position="314"/>
    </location>
</feature>
<evidence type="ECO:0000313" key="5">
    <source>
        <dbReference type="Proteomes" id="UP000199679"/>
    </source>
</evidence>
<evidence type="ECO:0000256" key="1">
    <source>
        <dbReference type="SAM" id="Phobius"/>
    </source>
</evidence>
<gene>
    <name evidence="4" type="ORF">SAMN05216490_1654</name>
</gene>
<dbReference type="PANTHER" id="PTHR30273">
    <property type="entry name" value="PERIPLASMIC SIGNAL SENSOR AND SIGMA FACTOR ACTIVATOR FECR-RELATED"/>
    <property type="match status" value="1"/>
</dbReference>
<dbReference type="AlphaFoldDB" id="A0A1H1UEP8"/>
<dbReference type="OrthoDB" id="697544at2"/>
<accession>A0A1H1UEP8</accession>
<dbReference type="InterPro" id="IPR006860">
    <property type="entry name" value="FecR"/>
</dbReference>
<feature type="domain" description="FecR protein" evidence="2">
    <location>
        <begin position="106"/>
        <end position="202"/>
    </location>
</feature>
<dbReference type="InterPro" id="IPR032508">
    <property type="entry name" value="FecR_C"/>
</dbReference>
<sequence length="315" mass="36527">MKEKEIKKLLNKFNTGKCSPGELEMLKTLMQELEQDNDIPIQTHRLKEQIWEKIENDLNGDQKLRRLNTAWLKVAAVLLVTTVAGIFFSRLLKKPDNEAVQIAYQTITAPRGEMQEIVLPDSTVVHLNAASTIKFPVAFNGKKRELFLLEGEAYFEVRHDAKRPFLVHTGRVTTQVLGTTFNIKFYKDLPDLQVFVNSGKVEIHDQAHTLGMYTPQQLLTYNKLKESFVRGNISDDHLLSWMHDDLILDNVSFREIAVYLENRYNVNFKYTGKKDTRQRYSVRFSNKLTIRQVVDILQLIDGRKYQLKGNNLTIK</sequence>
<dbReference type="EMBL" id="LT629740">
    <property type="protein sequence ID" value="SDS70890.1"/>
    <property type="molecule type" value="Genomic_DNA"/>
</dbReference>
<protein>
    <submittedName>
        <fullName evidence="4">FecR family protein</fullName>
    </submittedName>
</protein>
<keyword evidence="1" id="KW-0812">Transmembrane</keyword>
<feature type="transmembrane region" description="Helical" evidence="1">
    <location>
        <begin position="70"/>
        <end position="92"/>
    </location>
</feature>
<evidence type="ECO:0000259" key="3">
    <source>
        <dbReference type="Pfam" id="PF16344"/>
    </source>
</evidence>
<keyword evidence="1" id="KW-0472">Membrane</keyword>
<reference evidence="4 5" key="1">
    <citation type="submission" date="2016-10" db="EMBL/GenBank/DDBJ databases">
        <authorList>
            <person name="de Groot N.N."/>
        </authorList>
    </citation>
    <scope>NUCLEOTIDE SEQUENCE [LARGE SCALE GENOMIC DNA]</scope>
    <source>
        <strain evidence="4 5">MP1X4</strain>
    </source>
</reference>
<dbReference type="Pfam" id="PF16344">
    <property type="entry name" value="FecR_C"/>
    <property type="match status" value="1"/>
</dbReference>
<name>A0A1H1UEP8_MUCMA</name>
<dbReference type="Gene3D" id="2.60.120.1440">
    <property type="match status" value="1"/>
</dbReference>
<keyword evidence="5" id="KW-1185">Reference proteome</keyword>
<dbReference type="Gene3D" id="3.55.50.30">
    <property type="match status" value="1"/>
</dbReference>
<dbReference type="Proteomes" id="UP000199679">
    <property type="component" value="Chromosome I"/>
</dbReference>
<organism evidence="4 5">
    <name type="scientific">Mucilaginibacter mallensis</name>
    <dbReference type="NCBI Taxonomy" id="652787"/>
    <lineage>
        <taxon>Bacteria</taxon>
        <taxon>Pseudomonadati</taxon>
        <taxon>Bacteroidota</taxon>
        <taxon>Sphingobacteriia</taxon>
        <taxon>Sphingobacteriales</taxon>
        <taxon>Sphingobacteriaceae</taxon>
        <taxon>Mucilaginibacter</taxon>
    </lineage>
</organism>
<evidence type="ECO:0000313" key="4">
    <source>
        <dbReference type="EMBL" id="SDS70890.1"/>
    </source>
</evidence>
<dbReference type="PIRSF" id="PIRSF018266">
    <property type="entry name" value="FecR"/>
    <property type="match status" value="1"/>
</dbReference>
<dbReference type="InterPro" id="IPR012373">
    <property type="entry name" value="Ferrdict_sens_TM"/>
</dbReference>
<proteinExistence type="predicted"/>
<dbReference type="STRING" id="652787.SAMN05216490_1654"/>
<dbReference type="RefSeq" id="WP_157682082.1">
    <property type="nucleotide sequence ID" value="NZ_LT629740.1"/>
</dbReference>